<protein>
    <submittedName>
        <fullName evidence="3">Transposase, IS605 OrfB family</fullName>
    </submittedName>
</protein>
<keyword evidence="4" id="KW-1185">Reference proteome</keyword>
<dbReference type="STRING" id="456442.Mboo_1656"/>
<dbReference type="InterPro" id="IPR010095">
    <property type="entry name" value="Cas12f1-like_TNB"/>
</dbReference>
<dbReference type="NCBIfam" id="TIGR01766">
    <property type="entry name" value="IS200/IS605 family accessory protein TnpB-like domain"/>
    <property type="match status" value="1"/>
</dbReference>
<evidence type="ECO:0000313" key="4">
    <source>
        <dbReference type="Proteomes" id="UP000002408"/>
    </source>
</evidence>
<keyword evidence="1" id="KW-0238">DNA-binding</keyword>
<dbReference type="PANTHER" id="PTHR30405:SF11">
    <property type="entry name" value="RNA-GUIDED DNA ENDONUCLEASE RV2885C-RELATED"/>
    <property type="match status" value="1"/>
</dbReference>
<dbReference type="GO" id="GO:0003677">
    <property type="term" value="F:DNA binding"/>
    <property type="evidence" value="ECO:0007669"/>
    <property type="project" value="UniProtKB-KW"/>
</dbReference>
<dbReference type="HOGENOM" id="CLU_1105206_0_0_2"/>
<gene>
    <name evidence="3" type="ordered locus">Mboo_1656</name>
</gene>
<dbReference type="EMBL" id="CP000780">
    <property type="protein sequence ID" value="ABS56173.1"/>
    <property type="molecule type" value="Genomic_DNA"/>
</dbReference>
<dbReference type="PANTHER" id="PTHR30405">
    <property type="entry name" value="TRANSPOSASE"/>
    <property type="match status" value="1"/>
</dbReference>
<dbReference type="Pfam" id="PF07282">
    <property type="entry name" value="Cas12f1-like_TNB"/>
    <property type="match status" value="1"/>
</dbReference>
<name>A7I8W2_METB6</name>
<dbReference type="AlphaFoldDB" id="A7I8W2"/>
<dbReference type="RefSeq" id="WP_012107219.1">
    <property type="nucleotide sequence ID" value="NC_009712.1"/>
</dbReference>
<sequence>MIKVHLTAHAPARWIGVDLNTTGHAAVAAEPDSGKVLKLGKNVHYVRSNSIKNCTKLYKEGKLWKLKKVKSRERKAFKAALSKISRQIVSFAESLGTGIKFEKLFSSRYSHSHDAGGFVEFSFANGSFFSLQRLVEKMAERKGIPVIYVNPAYTSKRCSRCGSMGRRSRKRFECPHCGFVAHADVNAAFNIALTSRRSSLLNFTEEEQDEHVRLTKKQVRRRVREEIFSHHPVIPGGTVQAPCENLLAVLE</sequence>
<feature type="domain" description="Cas12f1-like TNB" evidence="2">
    <location>
        <begin position="128"/>
        <end position="191"/>
    </location>
</feature>
<dbReference type="NCBIfam" id="NF040570">
    <property type="entry name" value="guided_TnpB"/>
    <property type="match status" value="1"/>
</dbReference>
<proteinExistence type="predicted"/>
<evidence type="ECO:0000259" key="2">
    <source>
        <dbReference type="Pfam" id="PF07282"/>
    </source>
</evidence>
<dbReference type="SUPFAM" id="SSF51998">
    <property type="entry name" value="PFL-like glycyl radical enzymes"/>
    <property type="match status" value="1"/>
</dbReference>
<dbReference type="InterPro" id="IPR051399">
    <property type="entry name" value="RNA-guided_DNA_endo/Transpos"/>
</dbReference>
<evidence type="ECO:0000256" key="1">
    <source>
        <dbReference type="ARBA" id="ARBA00023125"/>
    </source>
</evidence>
<dbReference type="eggNOG" id="arCOG00680">
    <property type="taxonomic scope" value="Archaea"/>
</dbReference>
<reference evidence="4" key="1">
    <citation type="journal article" date="2015" name="Microbiology">
        <title>Genome of Methanoregula boonei 6A8 reveals adaptations to oligotrophic peatland environments.</title>
        <authorList>
            <person name="Braeuer S."/>
            <person name="Cadillo-Quiroz H."/>
            <person name="Kyrpides N."/>
            <person name="Woyke T."/>
            <person name="Goodwin L."/>
            <person name="Detter C."/>
            <person name="Podell S."/>
            <person name="Yavitt J.B."/>
            <person name="Zinder S.H."/>
        </authorList>
    </citation>
    <scope>NUCLEOTIDE SEQUENCE [LARGE SCALE GENOMIC DNA]</scope>
    <source>
        <strain evidence="4">DSM 21154 / JCM 14090 / 6A8</strain>
    </source>
</reference>
<organism evidence="3 4">
    <name type="scientific">Methanoregula boonei (strain DSM 21154 / JCM 14090 / 6A8)</name>
    <dbReference type="NCBI Taxonomy" id="456442"/>
    <lineage>
        <taxon>Archaea</taxon>
        <taxon>Methanobacteriati</taxon>
        <taxon>Methanobacteriota</taxon>
        <taxon>Stenosarchaea group</taxon>
        <taxon>Methanomicrobia</taxon>
        <taxon>Methanomicrobiales</taxon>
        <taxon>Methanoregulaceae</taxon>
        <taxon>Methanoregula</taxon>
    </lineage>
</organism>
<accession>A7I8W2</accession>
<dbReference type="Proteomes" id="UP000002408">
    <property type="component" value="Chromosome"/>
</dbReference>
<dbReference type="OrthoDB" id="33505at2157"/>
<dbReference type="GeneID" id="5410565"/>
<evidence type="ECO:0000313" key="3">
    <source>
        <dbReference type="EMBL" id="ABS56173.1"/>
    </source>
</evidence>
<dbReference type="KEGG" id="mbn:Mboo_1656"/>